<dbReference type="SUPFAM" id="SSF53474">
    <property type="entry name" value="alpha/beta-Hydrolases"/>
    <property type="match status" value="1"/>
</dbReference>
<dbReference type="Pfam" id="PF00975">
    <property type="entry name" value="Thioesterase"/>
    <property type="match status" value="1"/>
</dbReference>
<evidence type="ECO:0000256" key="1">
    <source>
        <dbReference type="ARBA" id="ARBA00007169"/>
    </source>
</evidence>
<dbReference type="PANTHER" id="PTHR11487:SF0">
    <property type="entry name" value="S-ACYL FATTY ACID SYNTHASE THIOESTERASE, MEDIUM CHAIN"/>
    <property type="match status" value="1"/>
</dbReference>
<comment type="similarity">
    <text evidence="1">Belongs to the thioesterase family.</text>
</comment>
<proteinExistence type="inferred from homology"/>
<feature type="domain" description="Thioesterase" evidence="2">
    <location>
        <begin position="8"/>
        <end position="226"/>
    </location>
</feature>
<dbReference type="Proteomes" id="UP001612812">
    <property type="component" value="Unassembled WGS sequence"/>
</dbReference>
<evidence type="ECO:0000259" key="2">
    <source>
        <dbReference type="Pfam" id="PF00975"/>
    </source>
</evidence>
<reference evidence="3 4" key="1">
    <citation type="submission" date="2024-10" db="EMBL/GenBank/DDBJ databases">
        <title>The Natural Products Discovery Center: Release of the First 8490 Sequenced Strains for Exploring Actinobacteria Biosynthetic Diversity.</title>
        <authorList>
            <person name="Kalkreuter E."/>
            <person name="Kautsar S.A."/>
            <person name="Yang D."/>
            <person name="Bader C.D."/>
            <person name="Teijaro C.N."/>
            <person name="Fluegel L."/>
            <person name="Davis C.M."/>
            <person name="Simpson J.R."/>
            <person name="Lauterbach L."/>
            <person name="Steele A.D."/>
            <person name="Gui C."/>
            <person name="Meng S."/>
            <person name="Li G."/>
            <person name="Viehrig K."/>
            <person name="Ye F."/>
            <person name="Su P."/>
            <person name="Kiefer A.F."/>
            <person name="Nichols A."/>
            <person name="Cepeda A.J."/>
            <person name="Yan W."/>
            <person name="Fan B."/>
            <person name="Jiang Y."/>
            <person name="Adhikari A."/>
            <person name="Zheng C.-J."/>
            <person name="Schuster L."/>
            <person name="Cowan T.M."/>
            <person name="Smanski M.J."/>
            <person name="Chevrette M.G."/>
            <person name="De Carvalho L.P.S."/>
            <person name="Shen B."/>
        </authorList>
    </citation>
    <scope>NUCLEOTIDE SEQUENCE [LARGE SCALE GENOMIC DNA]</scope>
    <source>
        <strain evidence="3 4">NPDC049845</strain>
    </source>
</reference>
<accession>A0ABW7ZTG7</accession>
<dbReference type="Gene3D" id="3.40.50.1820">
    <property type="entry name" value="alpha/beta hydrolase"/>
    <property type="match status" value="1"/>
</dbReference>
<gene>
    <name evidence="3" type="ORF">ACIBP4_28010</name>
</gene>
<dbReference type="InterPro" id="IPR012223">
    <property type="entry name" value="TEII"/>
</dbReference>
<dbReference type="InterPro" id="IPR001031">
    <property type="entry name" value="Thioesterase"/>
</dbReference>
<name>A0ABW7ZTG7_9ACTN</name>
<protein>
    <submittedName>
        <fullName evidence="3">Thioesterase II family protein</fullName>
    </submittedName>
</protein>
<sequence length="240" mass="25575">MTVWFSVYPHLGGGRGTYLPVLRELRRVARCHVPTLPGRDGRYGEPACRTFRALTDDLWRQLRAELDAGADPDELVLFGFSMGALLATELAARLAGQGSGCRALVVAGSPPPHLLDADRQIGHLPDDEFVAALAENGVSAPTMLSEAELRKLMLPIWRADCAVVESHPRTHVRLHCPVLALAGSDDPLVGADRLAAWVPVGGPGSRVATVPGGHASVLADPRVLRDLLAEAAGLDLEVSR</sequence>
<comment type="caution">
    <text evidence="3">The sequence shown here is derived from an EMBL/GenBank/DDBJ whole genome shotgun (WGS) entry which is preliminary data.</text>
</comment>
<dbReference type="PANTHER" id="PTHR11487">
    <property type="entry name" value="THIOESTERASE"/>
    <property type="match status" value="1"/>
</dbReference>
<keyword evidence="4" id="KW-1185">Reference proteome</keyword>
<dbReference type="InterPro" id="IPR029058">
    <property type="entry name" value="AB_hydrolase_fold"/>
</dbReference>
<evidence type="ECO:0000313" key="4">
    <source>
        <dbReference type="Proteomes" id="UP001612812"/>
    </source>
</evidence>
<organism evidence="3 4">
    <name type="scientific">Micromonospora maritima</name>
    <dbReference type="NCBI Taxonomy" id="986711"/>
    <lineage>
        <taxon>Bacteria</taxon>
        <taxon>Bacillati</taxon>
        <taxon>Actinomycetota</taxon>
        <taxon>Actinomycetes</taxon>
        <taxon>Micromonosporales</taxon>
        <taxon>Micromonosporaceae</taxon>
        <taxon>Micromonospora</taxon>
    </lineage>
</organism>
<dbReference type="RefSeq" id="WP_396755643.1">
    <property type="nucleotide sequence ID" value="NZ_JBITLA010000006.1"/>
</dbReference>
<dbReference type="EMBL" id="JBITLE010000016">
    <property type="protein sequence ID" value="MFI7266136.1"/>
    <property type="molecule type" value="Genomic_DNA"/>
</dbReference>
<evidence type="ECO:0000313" key="3">
    <source>
        <dbReference type="EMBL" id="MFI7266136.1"/>
    </source>
</evidence>